<gene>
    <name evidence="4" type="ORF">ACFSM0_09805</name>
</gene>
<keyword evidence="2" id="KW-0472">Membrane</keyword>
<feature type="domain" description="GYF" evidence="3">
    <location>
        <begin position="5"/>
        <end position="50"/>
    </location>
</feature>
<dbReference type="InterPro" id="IPR008523">
    <property type="entry name" value="DUF805"/>
</dbReference>
<comment type="caution">
    <text evidence="4">The sequence shown here is derived from an EMBL/GenBank/DDBJ whole genome shotgun (WGS) entry which is preliminary data.</text>
</comment>
<accession>A0ABW5A886</accession>
<feature type="transmembrane region" description="Helical" evidence="2">
    <location>
        <begin position="199"/>
        <end position="225"/>
    </location>
</feature>
<feature type="transmembrane region" description="Helical" evidence="2">
    <location>
        <begin position="113"/>
        <end position="134"/>
    </location>
</feature>
<keyword evidence="2" id="KW-0812">Transmembrane</keyword>
<evidence type="ECO:0000256" key="2">
    <source>
        <dbReference type="SAM" id="Phobius"/>
    </source>
</evidence>
<evidence type="ECO:0000256" key="1">
    <source>
        <dbReference type="SAM" id="MobiDB-lite"/>
    </source>
</evidence>
<evidence type="ECO:0000259" key="3">
    <source>
        <dbReference type="Pfam" id="PF14237"/>
    </source>
</evidence>
<feature type="region of interest" description="Disordered" evidence="1">
    <location>
        <begin position="63"/>
        <end position="84"/>
    </location>
</feature>
<name>A0ABW5A886_9RHOB</name>
<dbReference type="Proteomes" id="UP001597413">
    <property type="component" value="Unassembled WGS sequence"/>
</dbReference>
<dbReference type="PANTHER" id="PTHR34980:SF2">
    <property type="entry name" value="INNER MEMBRANE PROTEIN YHAH-RELATED"/>
    <property type="match status" value="1"/>
</dbReference>
<dbReference type="Pfam" id="PF14237">
    <property type="entry name" value="GYF_2"/>
    <property type="match status" value="1"/>
</dbReference>
<evidence type="ECO:0000313" key="4">
    <source>
        <dbReference type="EMBL" id="MFD2174383.1"/>
    </source>
</evidence>
<sequence>MAKAWHYAWQGKSEGPVDAPMMGDLIRAGRVRAETLVWSEGMGEWERADQHFPFAKPLSPEPLAGPPPLGNAAPPLHGAPPHHSAPARSFLEAVQVCFQKYATFRGRASRSEYWFFQLFILLGTLLTSLLEGGMGRDGQVISGLFSLATFLPSLSAAVRRLHDTNHSGWWIGAFYLSLIPVSLVVGFIAASLTPHGSESAILGVVTVALAVLALAYTILILVFLVSRGTPGPNRFDQAASKRIG</sequence>
<feature type="transmembrane region" description="Helical" evidence="2">
    <location>
        <begin position="170"/>
        <end position="193"/>
    </location>
</feature>
<dbReference type="Pfam" id="PF05656">
    <property type="entry name" value="DUF805"/>
    <property type="match status" value="1"/>
</dbReference>
<dbReference type="PANTHER" id="PTHR34980">
    <property type="entry name" value="INNER MEMBRANE PROTEIN-RELATED-RELATED"/>
    <property type="match status" value="1"/>
</dbReference>
<feature type="transmembrane region" description="Helical" evidence="2">
    <location>
        <begin position="140"/>
        <end position="158"/>
    </location>
</feature>
<keyword evidence="2" id="KW-1133">Transmembrane helix</keyword>
<protein>
    <submittedName>
        <fullName evidence="4">DUF805 domain-containing protein</fullName>
    </submittedName>
</protein>
<feature type="compositionally biased region" description="Low complexity" evidence="1">
    <location>
        <begin position="70"/>
        <end position="84"/>
    </location>
</feature>
<organism evidence="4 5">
    <name type="scientific">Rhodobacter lacus</name>
    <dbReference type="NCBI Taxonomy" id="1641972"/>
    <lineage>
        <taxon>Bacteria</taxon>
        <taxon>Pseudomonadati</taxon>
        <taxon>Pseudomonadota</taxon>
        <taxon>Alphaproteobacteria</taxon>
        <taxon>Rhodobacterales</taxon>
        <taxon>Rhodobacter group</taxon>
        <taxon>Rhodobacter</taxon>
    </lineage>
</organism>
<reference evidence="5" key="1">
    <citation type="journal article" date="2019" name="Int. J. Syst. Evol. Microbiol.">
        <title>The Global Catalogue of Microorganisms (GCM) 10K type strain sequencing project: providing services to taxonomists for standard genome sequencing and annotation.</title>
        <authorList>
            <consortium name="The Broad Institute Genomics Platform"/>
            <consortium name="The Broad Institute Genome Sequencing Center for Infectious Disease"/>
            <person name="Wu L."/>
            <person name="Ma J."/>
        </authorList>
    </citation>
    <scope>NUCLEOTIDE SEQUENCE [LARGE SCALE GENOMIC DNA]</scope>
    <source>
        <strain evidence="5">CCUG 55131</strain>
    </source>
</reference>
<dbReference type="InterPro" id="IPR025640">
    <property type="entry name" value="GYF_2"/>
</dbReference>
<keyword evidence="5" id="KW-1185">Reference proteome</keyword>
<dbReference type="RefSeq" id="WP_377389818.1">
    <property type="nucleotide sequence ID" value="NZ_JBHUIX010000011.1"/>
</dbReference>
<dbReference type="EMBL" id="JBHUIX010000011">
    <property type="protein sequence ID" value="MFD2174383.1"/>
    <property type="molecule type" value="Genomic_DNA"/>
</dbReference>
<proteinExistence type="predicted"/>
<evidence type="ECO:0000313" key="5">
    <source>
        <dbReference type="Proteomes" id="UP001597413"/>
    </source>
</evidence>